<evidence type="ECO:0000256" key="1">
    <source>
        <dbReference type="SAM" id="MobiDB-lite"/>
    </source>
</evidence>
<proteinExistence type="predicted"/>
<evidence type="ECO:0000313" key="2">
    <source>
        <dbReference type="EMBL" id="GLQ21195.1"/>
    </source>
</evidence>
<sequence length="61" mass="6823">MIADWARLEQVQTTPDGGAHYILSYSDRTLYEYDATDTPRREGNADGNAENARDAQSVCNE</sequence>
<keyword evidence="3" id="KW-1185">Reference proteome</keyword>
<dbReference type="EMBL" id="BSNJ01000004">
    <property type="protein sequence ID" value="GLQ21195.1"/>
    <property type="molecule type" value="Genomic_DNA"/>
</dbReference>
<reference evidence="2" key="2">
    <citation type="submission" date="2023-01" db="EMBL/GenBank/DDBJ databases">
        <title>Draft genome sequence of Algimonas porphyrae strain NBRC 108216.</title>
        <authorList>
            <person name="Sun Q."/>
            <person name="Mori K."/>
        </authorList>
    </citation>
    <scope>NUCLEOTIDE SEQUENCE</scope>
    <source>
        <strain evidence="2">NBRC 108216</strain>
    </source>
</reference>
<organism evidence="2 3">
    <name type="scientific">Algimonas porphyrae</name>
    <dbReference type="NCBI Taxonomy" id="1128113"/>
    <lineage>
        <taxon>Bacteria</taxon>
        <taxon>Pseudomonadati</taxon>
        <taxon>Pseudomonadota</taxon>
        <taxon>Alphaproteobacteria</taxon>
        <taxon>Maricaulales</taxon>
        <taxon>Robiginitomaculaceae</taxon>
        <taxon>Algimonas</taxon>
    </lineage>
</organism>
<protein>
    <submittedName>
        <fullName evidence="2">Uncharacterized protein</fullName>
    </submittedName>
</protein>
<feature type="region of interest" description="Disordered" evidence="1">
    <location>
        <begin position="37"/>
        <end position="61"/>
    </location>
</feature>
<comment type="caution">
    <text evidence="2">The sequence shown here is derived from an EMBL/GenBank/DDBJ whole genome shotgun (WGS) entry which is preliminary data.</text>
</comment>
<gene>
    <name evidence="2" type="ORF">GCM10007854_21500</name>
</gene>
<evidence type="ECO:0000313" key="3">
    <source>
        <dbReference type="Proteomes" id="UP001161390"/>
    </source>
</evidence>
<accession>A0ABQ5V0X4</accession>
<dbReference type="Proteomes" id="UP001161390">
    <property type="component" value="Unassembled WGS sequence"/>
</dbReference>
<name>A0ABQ5V0X4_9PROT</name>
<reference evidence="2" key="1">
    <citation type="journal article" date="2014" name="Int. J. Syst. Evol. Microbiol.">
        <title>Complete genome of a new Firmicutes species belonging to the dominant human colonic microbiota ('Ruminococcus bicirculans') reveals two chromosomes and a selective capacity to utilize plant glucans.</title>
        <authorList>
            <consortium name="NISC Comparative Sequencing Program"/>
            <person name="Wegmann U."/>
            <person name="Louis P."/>
            <person name="Goesmann A."/>
            <person name="Henrissat B."/>
            <person name="Duncan S.H."/>
            <person name="Flint H.J."/>
        </authorList>
    </citation>
    <scope>NUCLEOTIDE SEQUENCE</scope>
    <source>
        <strain evidence="2">NBRC 108216</strain>
    </source>
</reference>